<name>A0A9D1GYK5_9ACTN</name>
<feature type="compositionally biased region" description="Polar residues" evidence="1">
    <location>
        <begin position="105"/>
        <end position="117"/>
    </location>
</feature>
<comment type="caution">
    <text evidence="3">The sequence shown here is derived from an EMBL/GenBank/DDBJ whole genome shotgun (WGS) entry which is preliminary data.</text>
</comment>
<proteinExistence type="predicted"/>
<feature type="transmembrane region" description="Helical" evidence="2">
    <location>
        <begin position="6"/>
        <end position="25"/>
    </location>
</feature>
<feature type="transmembrane region" description="Helical" evidence="2">
    <location>
        <begin position="76"/>
        <end position="99"/>
    </location>
</feature>
<keyword evidence="2" id="KW-1133">Transmembrane helix</keyword>
<evidence type="ECO:0000256" key="2">
    <source>
        <dbReference type="SAM" id="Phobius"/>
    </source>
</evidence>
<reference evidence="3" key="1">
    <citation type="submission" date="2020-10" db="EMBL/GenBank/DDBJ databases">
        <authorList>
            <person name="Gilroy R."/>
        </authorList>
    </citation>
    <scope>NUCLEOTIDE SEQUENCE</scope>
    <source>
        <strain evidence="3">ChiGjej1B1-24693</strain>
    </source>
</reference>
<sequence>MGTEDVILLVASLVLAAGSVGIGVAVRSRRHHPAPLVTGIGVAAVLVGGWLSGLTALLWHGILGLVSWAVAVPTEVISLVGAILLGLGIVTMVVGGVAARRHRPSISSGTALPPSTSKRSKRKDRKERKAKQGSEPAEDKPRGISPAGSGVARVPGMTDRPATTTQPTPEPVRKQSSPDPSPLEISEPPRTENSSPTASGNLPPTIP</sequence>
<keyword evidence="2" id="KW-0812">Transmembrane</keyword>
<gene>
    <name evidence="3" type="ORF">IAA98_11540</name>
</gene>
<dbReference type="Proteomes" id="UP000886842">
    <property type="component" value="Unassembled WGS sequence"/>
</dbReference>
<feature type="compositionally biased region" description="Basic residues" evidence="1">
    <location>
        <begin position="118"/>
        <end position="131"/>
    </location>
</feature>
<keyword evidence="2" id="KW-0472">Membrane</keyword>
<evidence type="ECO:0000313" key="4">
    <source>
        <dbReference type="Proteomes" id="UP000886842"/>
    </source>
</evidence>
<evidence type="ECO:0000256" key="1">
    <source>
        <dbReference type="SAM" id="MobiDB-lite"/>
    </source>
</evidence>
<feature type="region of interest" description="Disordered" evidence="1">
    <location>
        <begin position="103"/>
        <end position="207"/>
    </location>
</feature>
<protein>
    <submittedName>
        <fullName evidence="3">Uncharacterized protein</fullName>
    </submittedName>
</protein>
<reference evidence="3" key="2">
    <citation type="journal article" date="2021" name="PeerJ">
        <title>Extensive microbial diversity within the chicken gut microbiome revealed by metagenomics and culture.</title>
        <authorList>
            <person name="Gilroy R."/>
            <person name="Ravi A."/>
            <person name="Getino M."/>
            <person name="Pursley I."/>
            <person name="Horton D.L."/>
            <person name="Alikhan N.F."/>
            <person name="Baker D."/>
            <person name="Gharbi K."/>
            <person name="Hall N."/>
            <person name="Watson M."/>
            <person name="Adriaenssens E.M."/>
            <person name="Foster-Nyarko E."/>
            <person name="Jarju S."/>
            <person name="Secka A."/>
            <person name="Antonio M."/>
            <person name="Oren A."/>
            <person name="Chaudhuri R.R."/>
            <person name="La Ragione R."/>
            <person name="Hildebrand F."/>
            <person name="Pallen M.J."/>
        </authorList>
    </citation>
    <scope>NUCLEOTIDE SEQUENCE</scope>
    <source>
        <strain evidence="3">ChiGjej1B1-24693</strain>
    </source>
</reference>
<dbReference type="EMBL" id="DVLP01000338">
    <property type="protein sequence ID" value="HIT76211.1"/>
    <property type="molecule type" value="Genomic_DNA"/>
</dbReference>
<organism evidence="3 4">
    <name type="scientific">Candidatus Avipropionibacterium avicola</name>
    <dbReference type="NCBI Taxonomy" id="2840701"/>
    <lineage>
        <taxon>Bacteria</taxon>
        <taxon>Bacillati</taxon>
        <taxon>Actinomycetota</taxon>
        <taxon>Actinomycetes</taxon>
        <taxon>Propionibacteriales</taxon>
        <taxon>Propionibacteriaceae</taxon>
        <taxon>Propionibacteriaceae incertae sedis</taxon>
        <taxon>Candidatus Avipropionibacterium</taxon>
    </lineage>
</organism>
<dbReference type="AlphaFoldDB" id="A0A9D1GYK5"/>
<feature type="transmembrane region" description="Helical" evidence="2">
    <location>
        <begin position="37"/>
        <end position="70"/>
    </location>
</feature>
<accession>A0A9D1GYK5</accession>
<evidence type="ECO:0000313" key="3">
    <source>
        <dbReference type="EMBL" id="HIT76211.1"/>
    </source>
</evidence>
<feature type="compositionally biased region" description="Polar residues" evidence="1">
    <location>
        <begin position="191"/>
        <end position="207"/>
    </location>
</feature>